<dbReference type="AlphaFoldDB" id="X0RWH2"/>
<evidence type="ECO:0000313" key="1">
    <source>
        <dbReference type="EMBL" id="GAF67366.1"/>
    </source>
</evidence>
<comment type="caution">
    <text evidence="1">The sequence shown here is derived from an EMBL/GenBank/DDBJ whole genome shotgun (WGS) entry which is preliminary data.</text>
</comment>
<accession>X0RWH2</accession>
<reference evidence="1" key="1">
    <citation type="journal article" date="2014" name="Front. Microbiol.">
        <title>High frequency of phylogenetically diverse reductive dehalogenase-homologous genes in deep subseafloor sedimentary metagenomes.</title>
        <authorList>
            <person name="Kawai M."/>
            <person name="Futagami T."/>
            <person name="Toyoda A."/>
            <person name="Takaki Y."/>
            <person name="Nishi S."/>
            <person name="Hori S."/>
            <person name="Arai W."/>
            <person name="Tsubouchi T."/>
            <person name="Morono Y."/>
            <person name="Uchiyama I."/>
            <person name="Ito T."/>
            <person name="Fujiyama A."/>
            <person name="Inagaki F."/>
            <person name="Takami H."/>
        </authorList>
    </citation>
    <scope>NUCLEOTIDE SEQUENCE</scope>
    <source>
        <strain evidence="1">Expedition CK06-06</strain>
    </source>
</reference>
<gene>
    <name evidence="1" type="ORF">S01H1_16708</name>
</gene>
<proteinExistence type="predicted"/>
<protein>
    <submittedName>
        <fullName evidence="1">Uncharacterized protein</fullName>
    </submittedName>
</protein>
<organism evidence="1">
    <name type="scientific">marine sediment metagenome</name>
    <dbReference type="NCBI Taxonomy" id="412755"/>
    <lineage>
        <taxon>unclassified sequences</taxon>
        <taxon>metagenomes</taxon>
        <taxon>ecological metagenomes</taxon>
    </lineage>
</organism>
<sequence length="90" mass="10394">MFSQGEDRQTVSMVMMLKPGLIGNPVIFLLNRGSIVTVAKGSPVRYPNYEMFMEYEDIDIDNYKALTPVGKEETWDRSETPMGPYQYEEF</sequence>
<name>X0RWH2_9ZZZZ</name>
<dbReference type="EMBL" id="BARS01008806">
    <property type="protein sequence ID" value="GAF67366.1"/>
    <property type="molecule type" value="Genomic_DNA"/>
</dbReference>